<feature type="signal peptide" evidence="2">
    <location>
        <begin position="1"/>
        <end position="23"/>
    </location>
</feature>
<dbReference type="Proteomes" id="UP000008792">
    <property type="component" value="Unassembled WGS sequence"/>
</dbReference>
<dbReference type="EMBL" id="CH940650">
    <property type="protein sequence ID" value="EDW68057.2"/>
    <property type="molecule type" value="Genomic_DNA"/>
</dbReference>
<protein>
    <submittedName>
        <fullName evidence="3">Uncharacterized protein</fullName>
    </submittedName>
</protein>
<dbReference type="PANTHER" id="PTHR37161:SF2">
    <property type="entry name" value="AT11648P-RELATED"/>
    <property type="match status" value="1"/>
</dbReference>
<organism evidence="3 4">
    <name type="scientific">Drosophila virilis</name>
    <name type="common">Fruit fly</name>
    <dbReference type="NCBI Taxonomy" id="7244"/>
    <lineage>
        <taxon>Eukaryota</taxon>
        <taxon>Metazoa</taxon>
        <taxon>Ecdysozoa</taxon>
        <taxon>Arthropoda</taxon>
        <taxon>Hexapoda</taxon>
        <taxon>Insecta</taxon>
        <taxon>Pterygota</taxon>
        <taxon>Neoptera</taxon>
        <taxon>Endopterygota</taxon>
        <taxon>Diptera</taxon>
        <taxon>Brachycera</taxon>
        <taxon>Muscomorpha</taxon>
        <taxon>Ephydroidea</taxon>
        <taxon>Drosophilidae</taxon>
        <taxon>Drosophila</taxon>
    </lineage>
</organism>
<name>B4LYN7_DROVI</name>
<feature type="coiled-coil region" evidence="1">
    <location>
        <begin position="164"/>
        <end position="251"/>
    </location>
</feature>
<dbReference type="OrthoDB" id="7868124at2759"/>
<evidence type="ECO:0000256" key="2">
    <source>
        <dbReference type="SAM" id="SignalP"/>
    </source>
</evidence>
<proteinExistence type="predicted"/>
<keyword evidence="1" id="KW-0175">Coiled coil</keyword>
<evidence type="ECO:0000256" key="1">
    <source>
        <dbReference type="SAM" id="Coils"/>
    </source>
</evidence>
<dbReference type="AlphaFoldDB" id="B4LYN7"/>
<evidence type="ECO:0000313" key="3">
    <source>
        <dbReference type="EMBL" id="EDW68057.2"/>
    </source>
</evidence>
<accession>B4LYN7</accession>
<dbReference type="PANTHER" id="PTHR37161">
    <property type="entry name" value="HDC10475"/>
    <property type="match status" value="1"/>
</dbReference>
<dbReference type="InterPro" id="IPR007999">
    <property type="entry name" value="DUF745"/>
</dbReference>
<dbReference type="eggNOG" id="ENOG502S3C1">
    <property type="taxonomic scope" value="Eukaryota"/>
</dbReference>
<dbReference type="KEGG" id="dvi:6629837"/>
<dbReference type="InParanoid" id="B4LYN7"/>
<reference evidence="3 4" key="1">
    <citation type="journal article" date="2007" name="Nature">
        <title>Evolution of genes and genomes on the Drosophila phylogeny.</title>
        <authorList>
            <consortium name="Drosophila 12 Genomes Consortium"/>
            <person name="Clark A.G."/>
            <person name="Eisen M.B."/>
            <person name="Smith D.R."/>
            <person name="Bergman C.M."/>
            <person name="Oliver B."/>
            <person name="Markow T.A."/>
            <person name="Kaufman T.C."/>
            <person name="Kellis M."/>
            <person name="Gelbart W."/>
            <person name="Iyer V.N."/>
            <person name="Pollard D.A."/>
            <person name="Sackton T.B."/>
            <person name="Larracuente A.M."/>
            <person name="Singh N.D."/>
            <person name="Abad J.P."/>
            <person name="Abt D.N."/>
            <person name="Adryan B."/>
            <person name="Aguade M."/>
            <person name="Akashi H."/>
            <person name="Anderson W.W."/>
            <person name="Aquadro C.F."/>
            <person name="Ardell D.H."/>
            <person name="Arguello R."/>
            <person name="Artieri C.G."/>
            <person name="Barbash D.A."/>
            <person name="Barker D."/>
            <person name="Barsanti P."/>
            <person name="Batterham P."/>
            <person name="Batzoglou S."/>
            <person name="Begun D."/>
            <person name="Bhutkar A."/>
            <person name="Blanco E."/>
            <person name="Bosak S.A."/>
            <person name="Bradley R.K."/>
            <person name="Brand A.D."/>
            <person name="Brent M.R."/>
            <person name="Brooks A.N."/>
            <person name="Brown R.H."/>
            <person name="Butlin R.K."/>
            <person name="Caggese C."/>
            <person name="Calvi B.R."/>
            <person name="Bernardo de Carvalho A."/>
            <person name="Caspi A."/>
            <person name="Castrezana S."/>
            <person name="Celniker S.E."/>
            <person name="Chang J.L."/>
            <person name="Chapple C."/>
            <person name="Chatterji S."/>
            <person name="Chinwalla A."/>
            <person name="Civetta A."/>
            <person name="Clifton S.W."/>
            <person name="Comeron J.M."/>
            <person name="Costello J.C."/>
            <person name="Coyne J.A."/>
            <person name="Daub J."/>
            <person name="David R.G."/>
            <person name="Delcher A.L."/>
            <person name="Delehaunty K."/>
            <person name="Do C.B."/>
            <person name="Ebling H."/>
            <person name="Edwards K."/>
            <person name="Eickbush T."/>
            <person name="Evans J.D."/>
            <person name="Filipski A."/>
            <person name="Findeiss S."/>
            <person name="Freyhult E."/>
            <person name="Fulton L."/>
            <person name="Fulton R."/>
            <person name="Garcia A.C."/>
            <person name="Gardiner A."/>
            <person name="Garfield D.A."/>
            <person name="Garvin B.E."/>
            <person name="Gibson G."/>
            <person name="Gilbert D."/>
            <person name="Gnerre S."/>
            <person name="Godfrey J."/>
            <person name="Good R."/>
            <person name="Gotea V."/>
            <person name="Gravely B."/>
            <person name="Greenberg A.J."/>
            <person name="Griffiths-Jones S."/>
            <person name="Gross S."/>
            <person name="Guigo R."/>
            <person name="Gustafson E.A."/>
            <person name="Haerty W."/>
            <person name="Hahn M.W."/>
            <person name="Halligan D.L."/>
            <person name="Halpern A.L."/>
            <person name="Halter G.M."/>
            <person name="Han M.V."/>
            <person name="Heger A."/>
            <person name="Hillier L."/>
            <person name="Hinrichs A.S."/>
            <person name="Holmes I."/>
            <person name="Hoskins R.A."/>
            <person name="Hubisz M.J."/>
            <person name="Hultmark D."/>
            <person name="Huntley M.A."/>
            <person name="Jaffe D.B."/>
            <person name="Jagadeeshan S."/>
            <person name="Jeck W.R."/>
            <person name="Johnson J."/>
            <person name="Jones C.D."/>
            <person name="Jordan W.C."/>
            <person name="Karpen G.H."/>
            <person name="Kataoka E."/>
            <person name="Keightley P.D."/>
            <person name="Kheradpour P."/>
            <person name="Kirkness E.F."/>
            <person name="Koerich L.B."/>
            <person name="Kristiansen K."/>
            <person name="Kudrna D."/>
            <person name="Kulathinal R.J."/>
            <person name="Kumar S."/>
            <person name="Kwok R."/>
            <person name="Lander E."/>
            <person name="Langley C.H."/>
            <person name="Lapoint R."/>
            <person name="Lazzaro B.P."/>
            <person name="Lee S.J."/>
            <person name="Levesque L."/>
            <person name="Li R."/>
            <person name="Lin C.F."/>
            <person name="Lin M.F."/>
            <person name="Lindblad-Toh K."/>
            <person name="Llopart A."/>
            <person name="Long M."/>
            <person name="Low L."/>
            <person name="Lozovsky E."/>
            <person name="Lu J."/>
            <person name="Luo M."/>
            <person name="Machado C.A."/>
            <person name="Makalowski W."/>
            <person name="Marzo M."/>
            <person name="Matsuda M."/>
            <person name="Matzkin L."/>
            <person name="McAllister B."/>
            <person name="McBride C.S."/>
            <person name="McKernan B."/>
            <person name="McKernan K."/>
            <person name="Mendez-Lago M."/>
            <person name="Minx P."/>
            <person name="Mollenhauer M.U."/>
            <person name="Montooth K."/>
            <person name="Mount S.M."/>
            <person name="Mu X."/>
            <person name="Myers E."/>
            <person name="Negre B."/>
            <person name="Newfeld S."/>
            <person name="Nielsen R."/>
            <person name="Noor M.A."/>
            <person name="O'Grady P."/>
            <person name="Pachter L."/>
            <person name="Papaceit M."/>
            <person name="Parisi M.J."/>
            <person name="Parisi M."/>
            <person name="Parts L."/>
            <person name="Pedersen J.S."/>
            <person name="Pesole G."/>
            <person name="Phillippy A.M."/>
            <person name="Ponting C.P."/>
            <person name="Pop M."/>
            <person name="Porcelli D."/>
            <person name="Powell J.R."/>
            <person name="Prohaska S."/>
            <person name="Pruitt K."/>
            <person name="Puig M."/>
            <person name="Quesneville H."/>
            <person name="Ram K.R."/>
            <person name="Rand D."/>
            <person name="Rasmussen M.D."/>
            <person name="Reed L.K."/>
            <person name="Reenan R."/>
            <person name="Reily A."/>
            <person name="Remington K.A."/>
            <person name="Rieger T.T."/>
            <person name="Ritchie M.G."/>
            <person name="Robin C."/>
            <person name="Rogers Y.H."/>
            <person name="Rohde C."/>
            <person name="Rozas J."/>
            <person name="Rubenfield M.J."/>
            <person name="Ruiz A."/>
            <person name="Russo S."/>
            <person name="Salzberg S.L."/>
            <person name="Sanchez-Gracia A."/>
            <person name="Saranga D.J."/>
            <person name="Sato H."/>
            <person name="Schaeffer S.W."/>
            <person name="Schatz M.C."/>
            <person name="Schlenke T."/>
            <person name="Schwartz R."/>
            <person name="Segarra C."/>
            <person name="Singh R.S."/>
            <person name="Sirot L."/>
            <person name="Sirota M."/>
            <person name="Sisneros N.B."/>
            <person name="Smith C.D."/>
            <person name="Smith T.F."/>
            <person name="Spieth J."/>
            <person name="Stage D.E."/>
            <person name="Stark A."/>
            <person name="Stephan W."/>
            <person name="Strausberg R.L."/>
            <person name="Strempel S."/>
            <person name="Sturgill D."/>
            <person name="Sutton G."/>
            <person name="Sutton G.G."/>
            <person name="Tao W."/>
            <person name="Teichmann S."/>
            <person name="Tobari Y.N."/>
            <person name="Tomimura Y."/>
            <person name="Tsolas J.M."/>
            <person name="Valente V.L."/>
            <person name="Venter E."/>
            <person name="Venter J.C."/>
            <person name="Vicario S."/>
            <person name="Vieira F.G."/>
            <person name="Vilella A.J."/>
            <person name="Villasante A."/>
            <person name="Walenz B."/>
            <person name="Wang J."/>
            <person name="Wasserman M."/>
            <person name="Watts T."/>
            <person name="Wilson D."/>
            <person name="Wilson R.K."/>
            <person name="Wing R.A."/>
            <person name="Wolfner M.F."/>
            <person name="Wong A."/>
            <person name="Wong G.K."/>
            <person name="Wu C.I."/>
            <person name="Wu G."/>
            <person name="Yamamoto D."/>
            <person name="Yang H.P."/>
            <person name="Yang S.P."/>
            <person name="Yorke J.A."/>
            <person name="Yoshida K."/>
            <person name="Zdobnov E."/>
            <person name="Zhang P."/>
            <person name="Zhang Y."/>
            <person name="Zimin A.V."/>
            <person name="Baldwin J."/>
            <person name="Abdouelleil A."/>
            <person name="Abdulkadir J."/>
            <person name="Abebe A."/>
            <person name="Abera B."/>
            <person name="Abreu J."/>
            <person name="Acer S.C."/>
            <person name="Aftuck L."/>
            <person name="Alexander A."/>
            <person name="An P."/>
            <person name="Anderson E."/>
            <person name="Anderson S."/>
            <person name="Arachi H."/>
            <person name="Azer M."/>
            <person name="Bachantsang P."/>
            <person name="Barry A."/>
            <person name="Bayul T."/>
            <person name="Berlin A."/>
            <person name="Bessette D."/>
            <person name="Bloom T."/>
            <person name="Blye J."/>
            <person name="Boguslavskiy L."/>
            <person name="Bonnet C."/>
            <person name="Boukhgalter B."/>
            <person name="Bourzgui I."/>
            <person name="Brown A."/>
            <person name="Cahill P."/>
            <person name="Channer S."/>
            <person name="Cheshatsang Y."/>
            <person name="Chuda L."/>
            <person name="Citroen M."/>
            <person name="Collymore A."/>
            <person name="Cooke P."/>
            <person name="Costello M."/>
            <person name="D'Aco K."/>
            <person name="Daza R."/>
            <person name="De Haan G."/>
            <person name="DeGray S."/>
            <person name="DeMaso C."/>
            <person name="Dhargay N."/>
            <person name="Dooley K."/>
            <person name="Dooley E."/>
            <person name="Doricent M."/>
            <person name="Dorje P."/>
            <person name="Dorjee K."/>
            <person name="Dupes A."/>
            <person name="Elong R."/>
            <person name="Falk J."/>
            <person name="Farina A."/>
            <person name="Faro S."/>
            <person name="Ferguson D."/>
            <person name="Fisher S."/>
            <person name="Foley C.D."/>
            <person name="Franke A."/>
            <person name="Friedrich D."/>
            <person name="Gadbois L."/>
            <person name="Gearin G."/>
            <person name="Gearin C.R."/>
            <person name="Giannoukos G."/>
            <person name="Goode T."/>
            <person name="Graham J."/>
            <person name="Grandbois E."/>
            <person name="Grewal S."/>
            <person name="Gyaltsen K."/>
            <person name="Hafez N."/>
            <person name="Hagos B."/>
            <person name="Hall J."/>
            <person name="Henson C."/>
            <person name="Hollinger A."/>
            <person name="Honan T."/>
            <person name="Huard M.D."/>
            <person name="Hughes L."/>
            <person name="Hurhula B."/>
            <person name="Husby M.E."/>
            <person name="Kamat A."/>
            <person name="Kanga B."/>
            <person name="Kashin S."/>
            <person name="Khazanovich D."/>
            <person name="Kisner P."/>
            <person name="Lance K."/>
            <person name="Lara M."/>
            <person name="Lee W."/>
            <person name="Lennon N."/>
            <person name="Letendre F."/>
            <person name="LeVine R."/>
            <person name="Lipovsky A."/>
            <person name="Liu X."/>
            <person name="Liu J."/>
            <person name="Liu S."/>
            <person name="Lokyitsang T."/>
            <person name="Lokyitsang Y."/>
            <person name="Lubonja R."/>
            <person name="Lui A."/>
            <person name="MacDonald P."/>
            <person name="Magnisalis V."/>
            <person name="Maru K."/>
            <person name="Matthews C."/>
            <person name="McCusker W."/>
            <person name="McDonough S."/>
            <person name="Mehta T."/>
            <person name="Meldrim J."/>
            <person name="Meneus L."/>
            <person name="Mihai O."/>
            <person name="Mihalev A."/>
            <person name="Mihova T."/>
            <person name="Mittelman R."/>
            <person name="Mlenga V."/>
            <person name="Montmayeur A."/>
            <person name="Mulrain L."/>
            <person name="Navidi A."/>
            <person name="Naylor J."/>
            <person name="Negash T."/>
            <person name="Nguyen T."/>
            <person name="Nguyen N."/>
            <person name="Nicol R."/>
            <person name="Norbu C."/>
            <person name="Norbu N."/>
            <person name="Novod N."/>
            <person name="O'Neill B."/>
            <person name="Osman S."/>
            <person name="Markiewicz E."/>
            <person name="Oyono O.L."/>
            <person name="Patti C."/>
            <person name="Phunkhang P."/>
            <person name="Pierre F."/>
            <person name="Priest M."/>
            <person name="Raghuraman S."/>
            <person name="Rege F."/>
            <person name="Reyes R."/>
            <person name="Rise C."/>
            <person name="Rogov P."/>
            <person name="Ross K."/>
            <person name="Ryan E."/>
            <person name="Settipalli S."/>
            <person name="Shea T."/>
            <person name="Sherpa N."/>
            <person name="Shi L."/>
            <person name="Shih D."/>
            <person name="Sparrow T."/>
            <person name="Spaulding J."/>
            <person name="Stalker J."/>
            <person name="Stange-Thomann N."/>
            <person name="Stavropoulos S."/>
            <person name="Stone C."/>
            <person name="Strader C."/>
            <person name="Tesfaye S."/>
            <person name="Thomson T."/>
            <person name="Thoulutsang Y."/>
            <person name="Thoulutsang D."/>
            <person name="Topham K."/>
            <person name="Topping I."/>
            <person name="Tsamla T."/>
            <person name="Vassiliev H."/>
            <person name="Vo A."/>
            <person name="Wangchuk T."/>
            <person name="Wangdi T."/>
            <person name="Weiand M."/>
            <person name="Wilkinson J."/>
            <person name="Wilson A."/>
            <person name="Yadav S."/>
            <person name="Young G."/>
            <person name="Yu Q."/>
            <person name="Zembek L."/>
            <person name="Zhong D."/>
            <person name="Zimmer A."/>
            <person name="Zwirko Z."/>
            <person name="Jaffe D.B."/>
            <person name="Alvarez P."/>
            <person name="Brockman W."/>
            <person name="Butler J."/>
            <person name="Chin C."/>
            <person name="Gnerre S."/>
            <person name="Grabherr M."/>
            <person name="Kleber M."/>
            <person name="Mauceli E."/>
            <person name="MacCallum I."/>
        </authorList>
    </citation>
    <scope>NUCLEOTIDE SEQUENCE [LARGE SCALE GENOMIC DNA]</scope>
    <source>
        <strain evidence="4">Tucson 15010-1051.87</strain>
    </source>
</reference>
<dbReference type="HOGENOM" id="CLU_049377_3_1_1"/>
<sequence length="267" mass="28815">MTAKAALLLFLLLCPLFWTQAFGYKTGKSQKRSIGLSSLHYDDGQNEGMEDCKKDASDDANVRVPINSVPRQKASCIAMKAAQEAKAASDAQLPAAENAAHQVKMQLADKALAAANAAEAALAGKKQIVDQLESEVREGELVVQEESGSLQASQGNCNAATQAAKQAGLQVKSLSDAVKNAQANVLNSEQAANGAQQELIEKQQLVEAAKKRVELLLRQLDGARTDFRNTQKAAERAAGAAQEAKQRASRERRMAEIRFKLHQHMHQ</sequence>
<evidence type="ECO:0000313" key="4">
    <source>
        <dbReference type="Proteomes" id="UP000008792"/>
    </source>
</evidence>
<gene>
    <name evidence="3" type="primary">Dvir\GJ22753</name>
    <name evidence="3" type="ORF">Dvir_GJ22753</name>
</gene>
<dbReference type="SMR" id="B4LYN7"/>
<dbReference type="Pfam" id="PF05335">
    <property type="entry name" value="DUF745"/>
    <property type="match status" value="1"/>
</dbReference>
<keyword evidence="4" id="KW-1185">Reference proteome</keyword>
<feature type="chain" id="PRO_5006457538" evidence="2">
    <location>
        <begin position="24"/>
        <end position="267"/>
    </location>
</feature>
<keyword evidence="2" id="KW-0732">Signal</keyword>